<comment type="caution">
    <text evidence="1">The sequence shown here is derived from an EMBL/GenBank/DDBJ whole genome shotgun (WGS) entry which is preliminary data.</text>
</comment>
<protein>
    <recommendedName>
        <fullName evidence="2">Transposase (Putative), gypsy type</fullName>
    </recommendedName>
</protein>
<dbReference type="AlphaFoldDB" id="A0A699KVY4"/>
<accession>A0A699KVY4</accession>
<evidence type="ECO:0000313" key="1">
    <source>
        <dbReference type="EMBL" id="GFB11952.1"/>
    </source>
</evidence>
<evidence type="ECO:0008006" key="2">
    <source>
        <dbReference type="Google" id="ProtNLM"/>
    </source>
</evidence>
<reference evidence="1" key="1">
    <citation type="journal article" date="2019" name="Sci. Rep.">
        <title>Draft genome of Tanacetum cinerariifolium, the natural source of mosquito coil.</title>
        <authorList>
            <person name="Yamashiro T."/>
            <person name="Shiraishi A."/>
            <person name="Satake H."/>
            <person name="Nakayama K."/>
        </authorList>
    </citation>
    <scope>NUCLEOTIDE SEQUENCE</scope>
</reference>
<organism evidence="1">
    <name type="scientific">Tanacetum cinerariifolium</name>
    <name type="common">Dalmatian daisy</name>
    <name type="synonym">Chrysanthemum cinerariifolium</name>
    <dbReference type="NCBI Taxonomy" id="118510"/>
    <lineage>
        <taxon>Eukaryota</taxon>
        <taxon>Viridiplantae</taxon>
        <taxon>Streptophyta</taxon>
        <taxon>Embryophyta</taxon>
        <taxon>Tracheophyta</taxon>
        <taxon>Spermatophyta</taxon>
        <taxon>Magnoliopsida</taxon>
        <taxon>eudicotyledons</taxon>
        <taxon>Gunneridae</taxon>
        <taxon>Pentapetalae</taxon>
        <taxon>asterids</taxon>
        <taxon>campanulids</taxon>
        <taxon>Asterales</taxon>
        <taxon>Asteraceae</taxon>
        <taxon>Asteroideae</taxon>
        <taxon>Anthemideae</taxon>
        <taxon>Anthemidinae</taxon>
        <taxon>Tanacetum</taxon>
    </lineage>
</organism>
<proteinExistence type="predicted"/>
<dbReference type="EMBL" id="BKCJ010556222">
    <property type="protein sequence ID" value="GFB11952.1"/>
    <property type="molecule type" value="Genomic_DNA"/>
</dbReference>
<gene>
    <name evidence="1" type="ORF">Tci_683923</name>
</gene>
<sequence length="220" mass="25750">MIDNMKSILSQSALDVLCEKFHIPDTVHPELTGHNDRIRNSPTGKICVYSQFFDFSNYQISLSQFLVDILEYFRINLSQLSIITATKVSHFKILCHVYGFVLTVGNFSRFNINSKNKGWMSFSKRSDNALVCYTKSLDLLKYWNNHFCWVDAFVFPLDVPWHNNKTLRKDPHPTPAEFNADVCDYLAENPAPFKKFLKPFLCFVGISRYYYLDENYYPTF</sequence>
<name>A0A699KVY4_TANCI</name>